<keyword evidence="3" id="KW-1185">Reference proteome</keyword>
<evidence type="ECO:0000313" key="3">
    <source>
        <dbReference type="Proteomes" id="UP000277007"/>
    </source>
</evidence>
<gene>
    <name evidence="2" type="ORF">EJ903_02275</name>
</gene>
<organism evidence="2 3">
    <name type="scientific">Azospirillum griseum</name>
    <dbReference type="NCBI Taxonomy" id="2496639"/>
    <lineage>
        <taxon>Bacteria</taxon>
        <taxon>Pseudomonadati</taxon>
        <taxon>Pseudomonadota</taxon>
        <taxon>Alphaproteobacteria</taxon>
        <taxon>Rhodospirillales</taxon>
        <taxon>Azospirillaceae</taxon>
        <taxon>Azospirillum</taxon>
    </lineage>
</organism>
<evidence type="ECO:0000256" key="1">
    <source>
        <dbReference type="SAM" id="MobiDB-lite"/>
    </source>
</evidence>
<comment type="caution">
    <text evidence="2">The sequence shown here is derived from an EMBL/GenBank/DDBJ whole genome shotgun (WGS) entry which is preliminary data.</text>
</comment>
<accession>A0A3S0I4Z2</accession>
<dbReference type="AlphaFoldDB" id="A0A3S0I4Z2"/>
<evidence type="ECO:0000313" key="2">
    <source>
        <dbReference type="EMBL" id="RTR24599.1"/>
    </source>
</evidence>
<feature type="region of interest" description="Disordered" evidence="1">
    <location>
        <begin position="291"/>
        <end position="331"/>
    </location>
</feature>
<dbReference type="OrthoDB" id="9792394at2"/>
<dbReference type="InterPro" id="IPR024524">
    <property type="entry name" value="DUF3800"/>
</dbReference>
<dbReference type="EMBL" id="RXMA01000001">
    <property type="protein sequence ID" value="RTR24599.1"/>
    <property type="molecule type" value="Genomic_DNA"/>
</dbReference>
<name>A0A3S0I4Z2_9PROT</name>
<dbReference type="Pfam" id="PF12686">
    <property type="entry name" value="DUF3800"/>
    <property type="match status" value="1"/>
</dbReference>
<proteinExistence type="predicted"/>
<reference evidence="2 3" key="1">
    <citation type="submission" date="2018-12" db="EMBL/GenBank/DDBJ databases">
        <authorList>
            <person name="Yang Y."/>
        </authorList>
    </citation>
    <scope>NUCLEOTIDE SEQUENCE [LARGE SCALE GENOMIC DNA]</scope>
    <source>
        <strain evidence="2 3">L-25-5w-1</strain>
    </source>
</reference>
<dbReference type="RefSeq" id="WP_126611658.1">
    <property type="nucleotide sequence ID" value="NZ_JBHUCY010000008.1"/>
</dbReference>
<protein>
    <submittedName>
        <fullName evidence="2">DUF3800 domain-containing protein</fullName>
    </submittedName>
</protein>
<sequence length="331" mass="38319">MEYHYIAYIDEAGDYGLKTVKPIDENGSSEWFILSAVVIDAARESEVAGWVEHITASARLIQRQMKVLHFKNLLPVTKTLVCTSVASLPLRCFIVASNKQNMRGYANPFAEQIPSKNWFYCWMSRILLERVTQYVKQRSIKHYGEPKKVKLEYSECGGLSYSQMNAYYEWLKMKSGAANLFLPLGDLAWETMDRSLLKVYPHKERPGLQIADIVASAFFKSCDIHDTRECDPQFAKLLRPRMARSIYKGDNLISGYGVKLFPSYKKVNITSQQKEIFQFYGYPKQWWDPDPSNPRAYRPPIYRRRPSTQTPRGRNLPATRAPRRPTSDEDM</sequence>
<dbReference type="Proteomes" id="UP000277007">
    <property type="component" value="Unassembled WGS sequence"/>
</dbReference>